<dbReference type="SMART" id="SM00584">
    <property type="entry name" value="TLDc"/>
    <property type="match status" value="1"/>
</dbReference>
<evidence type="ECO:0000313" key="12">
    <source>
        <dbReference type="Proteomes" id="UP000694388"/>
    </source>
</evidence>
<organism evidence="11 12">
    <name type="scientific">Eptatretus burgeri</name>
    <name type="common">Inshore hagfish</name>
    <dbReference type="NCBI Taxonomy" id="7764"/>
    <lineage>
        <taxon>Eukaryota</taxon>
        <taxon>Metazoa</taxon>
        <taxon>Chordata</taxon>
        <taxon>Craniata</taxon>
        <taxon>Vertebrata</taxon>
        <taxon>Cyclostomata</taxon>
        <taxon>Myxini</taxon>
        <taxon>Myxiniformes</taxon>
        <taxon>Myxinidae</taxon>
        <taxon>Eptatretinae</taxon>
        <taxon>Eptatretus</taxon>
    </lineage>
</organism>
<dbReference type="InterPro" id="IPR035969">
    <property type="entry name" value="Rab-GAP_TBC_sf"/>
</dbReference>
<dbReference type="PANTHER" id="PTHR23354">
    <property type="entry name" value="NUCLEOLAR PROTEIN 7/ESTROGEN RECEPTOR COACTIVATOR-RELATED"/>
    <property type="match status" value="1"/>
</dbReference>
<dbReference type="PROSITE" id="PS51886">
    <property type="entry name" value="TLDC"/>
    <property type="match status" value="1"/>
</dbReference>
<evidence type="ECO:0000256" key="6">
    <source>
        <dbReference type="ARBA" id="ARBA00023136"/>
    </source>
</evidence>
<dbReference type="Ensembl" id="ENSEBUT00000007285.1">
    <property type="protein sequence ID" value="ENSEBUP00000006822.1"/>
    <property type="gene ID" value="ENSEBUG00000004488.1"/>
</dbReference>
<comment type="subunit">
    <text evidence="3">Interacts with ARF6.</text>
</comment>
<name>A0A8C4NNC5_EPTBU</name>
<comment type="function">
    <text evidence="9">May act as a GTPase-activating protein for Rab family protein(s). Involved in neuronal projections development, probably through a negative modulation of ARF6 function. Involved in the regulation of synaptic vesicle trafficking.</text>
</comment>
<protein>
    <recommendedName>
        <fullName evidence="4">TBC1 domain family member 24</fullName>
    </recommendedName>
</protein>
<evidence type="ECO:0000256" key="8">
    <source>
        <dbReference type="ARBA" id="ARBA00034103"/>
    </source>
</evidence>
<evidence type="ECO:0000256" key="4">
    <source>
        <dbReference type="ARBA" id="ARBA00014206"/>
    </source>
</evidence>
<evidence type="ECO:0000256" key="3">
    <source>
        <dbReference type="ARBA" id="ARBA00011546"/>
    </source>
</evidence>
<evidence type="ECO:0000256" key="5">
    <source>
        <dbReference type="ARBA" id="ARBA00023018"/>
    </source>
</evidence>
<evidence type="ECO:0000259" key="10">
    <source>
        <dbReference type="PROSITE" id="PS51886"/>
    </source>
</evidence>
<dbReference type="Proteomes" id="UP000694388">
    <property type="component" value="Unplaced"/>
</dbReference>
<keyword evidence="6" id="KW-0472">Membrane</keyword>
<dbReference type="GO" id="GO:0012505">
    <property type="term" value="C:endomembrane system"/>
    <property type="evidence" value="ECO:0007669"/>
    <property type="project" value="UniProtKB-SubCell"/>
</dbReference>
<reference evidence="11" key="1">
    <citation type="submission" date="2025-08" db="UniProtKB">
        <authorList>
            <consortium name="Ensembl"/>
        </authorList>
    </citation>
    <scope>IDENTIFICATION</scope>
</reference>
<dbReference type="GO" id="GO:0045202">
    <property type="term" value="C:synapse"/>
    <property type="evidence" value="ECO:0007669"/>
    <property type="project" value="UniProtKB-SubCell"/>
</dbReference>
<dbReference type="GO" id="GO:0030659">
    <property type="term" value="C:cytoplasmic vesicle membrane"/>
    <property type="evidence" value="ECO:0007669"/>
    <property type="project" value="UniProtKB-SubCell"/>
</dbReference>
<dbReference type="InterPro" id="IPR000195">
    <property type="entry name" value="Rab-GAP-TBC_dom"/>
</dbReference>
<dbReference type="PANTHER" id="PTHR23354:SF122">
    <property type="entry name" value="GTPASE-ACTIVATING PROTEIN SKYWALKER"/>
    <property type="match status" value="1"/>
</dbReference>
<dbReference type="Gene3D" id="1.10.472.80">
    <property type="entry name" value="Ypt/Rab-GAP domain of gyp1p, domain 3"/>
    <property type="match status" value="1"/>
</dbReference>
<keyword evidence="7" id="KW-0968">Cytoplasmic vesicle</keyword>
<keyword evidence="12" id="KW-1185">Reference proteome</keyword>
<dbReference type="SUPFAM" id="SSF47923">
    <property type="entry name" value="Ypt/Rab-GAP domain of gyp1p"/>
    <property type="match status" value="1"/>
</dbReference>
<evidence type="ECO:0000256" key="2">
    <source>
        <dbReference type="ARBA" id="ARBA00004184"/>
    </source>
</evidence>
<dbReference type="OMA" id="CSAQWSE"/>
<dbReference type="Pfam" id="PF00566">
    <property type="entry name" value="RabGAP-TBC"/>
    <property type="match status" value="1"/>
</dbReference>
<keyword evidence="5" id="KW-0770">Synapse</keyword>
<evidence type="ECO:0000313" key="11">
    <source>
        <dbReference type="Ensembl" id="ENSEBUP00000006822.1"/>
    </source>
</evidence>
<evidence type="ECO:0000256" key="7">
    <source>
        <dbReference type="ARBA" id="ARBA00023329"/>
    </source>
</evidence>
<proteinExistence type="predicted"/>
<evidence type="ECO:0000256" key="1">
    <source>
        <dbReference type="ARBA" id="ARBA00004156"/>
    </source>
</evidence>
<reference evidence="11" key="2">
    <citation type="submission" date="2025-09" db="UniProtKB">
        <authorList>
            <consortium name="Ensembl"/>
        </authorList>
    </citation>
    <scope>IDENTIFICATION</scope>
</reference>
<evidence type="ECO:0000256" key="9">
    <source>
        <dbReference type="ARBA" id="ARBA00046245"/>
    </source>
</evidence>
<accession>A0A8C4NNC5</accession>
<comment type="subcellular location">
    <subcellularLocation>
        <location evidence="1">Cytoplasmic vesicle membrane</location>
    </subcellularLocation>
    <subcellularLocation>
        <location evidence="2">Endomembrane system</location>
        <topology evidence="2">Peripheral membrane protein</topology>
    </subcellularLocation>
    <subcellularLocation>
        <location evidence="8">Synapse</location>
    </subcellularLocation>
</comment>
<feature type="domain" description="TLDc" evidence="10">
    <location>
        <begin position="348"/>
        <end position="463"/>
    </location>
</feature>
<sequence length="463" mass="53075">MEDELLGDFARFVNWNLMPHGISRPSPENVSHLTTEIRQLKQQARQGRWTKNHKLRAVAYHSIIKALPCRVVTPDADVYRDWAAQRGAKSARDAFPKRLPVFAEGVNPPVYCLTPEGHAATWHVLSAIEVHFPDVTYCPALPGVIALLAHFFPGEPELFEAVSRLLACTDASLHLLDQTYHANEASCMTFADLVNKYSTGAHRVVAARCSSVLEVYSDWLTWLFEDLPFEYTACVFDSFLLEGHKVLYRAGLALLKFYKTSVKAKTLAHLDAGNDLRAEVRGFVRNAAWHMMPDGLMERAFGVRLLSRKEISLLRLANERVLLARGVTHRHSRQPMHLSVEIHKVLSDVIDEQQIRGLWPWLPERFALQQPWLLFSTNEHGCSLSRFYMHCEGHSPTLMLIKTINKEVCGAYLSSDWAERKKECNRGLKFFGTGECFVFRVSSIIEHFYLFYFLSFWYSHLFY</sequence>
<dbReference type="Pfam" id="PF07534">
    <property type="entry name" value="TLD"/>
    <property type="match status" value="1"/>
</dbReference>
<dbReference type="AlphaFoldDB" id="A0A8C4NNC5"/>
<dbReference type="InterPro" id="IPR006571">
    <property type="entry name" value="TLDc_dom"/>
</dbReference>
<dbReference type="GeneTree" id="ENSGT00410000025739"/>